<dbReference type="InterPro" id="IPR036259">
    <property type="entry name" value="MFS_trans_sf"/>
</dbReference>
<accession>A0A5Q6RXW9</accession>
<dbReference type="InterPro" id="IPR020846">
    <property type="entry name" value="MFS_dom"/>
</dbReference>
<keyword evidence="4 5" id="KW-0472">Membrane</keyword>
<feature type="transmembrane region" description="Helical" evidence="5">
    <location>
        <begin position="336"/>
        <end position="358"/>
    </location>
</feature>
<feature type="transmembrane region" description="Helical" evidence="5">
    <location>
        <begin position="159"/>
        <end position="177"/>
    </location>
</feature>
<comment type="subcellular location">
    <subcellularLocation>
        <location evidence="1">Cell membrane</location>
        <topology evidence="1">Multi-pass membrane protein</topology>
    </subcellularLocation>
</comment>
<feature type="transmembrane region" description="Helical" evidence="5">
    <location>
        <begin position="245"/>
        <end position="263"/>
    </location>
</feature>
<dbReference type="GO" id="GO:0005886">
    <property type="term" value="C:plasma membrane"/>
    <property type="evidence" value="ECO:0007669"/>
    <property type="project" value="UniProtKB-SubCell"/>
</dbReference>
<feature type="transmembrane region" description="Helical" evidence="5">
    <location>
        <begin position="73"/>
        <end position="91"/>
    </location>
</feature>
<dbReference type="AlphaFoldDB" id="A0A5Q6RXW9"/>
<evidence type="ECO:0000256" key="1">
    <source>
        <dbReference type="ARBA" id="ARBA00004651"/>
    </source>
</evidence>
<evidence type="ECO:0000313" key="7">
    <source>
        <dbReference type="EMBL" id="KAA1422925.1"/>
    </source>
</evidence>
<organism evidence="7 8">
    <name type="scientific">Mumia zhuanghuii</name>
    <dbReference type="NCBI Taxonomy" id="2585211"/>
    <lineage>
        <taxon>Bacteria</taxon>
        <taxon>Bacillati</taxon>
        <taxon>Actinomycetota</taxon>
        <taxon>Actinomycetes</taxon>
        <taxon>Propionibacteriales</taxon>
        <taxon>Nocardioidaceae</taxon>
        <taxon>Mumia</taxon>
    </lineage>
</organism>
<dbReference type="RefSeq" id="WP_149769876.1">
    <property type="nucleotide sequence ID" value="NZ_VDFQ02000003.1"/>
</dbReference>
<dbReference type="OrthoDB" id="151222at2"/>
<dbReference type="EMBL" id="VDFQ02000003">
    <property type="protein sequence ID" value="KAA1422925.1"/>
    <property type="molecule type" value="Genomic_DNA"/>
</dbReference>
<dbReference type="Proteomes" id="UP000307768">
    <property type="component" value="Unassembled WGS sequence"/>
</dbReference>
<evidence type="ECO:0000259" key="6">
    <source>
        <dbReference type="PROSITE" id="PS50850"/>
    </source>
</evidence>
<dbReference type="CDD" id="cd17393">
    <property type="entry name" value="MFS_MosC_like"/>
    <property type="match status" value="1"/>
</dbReference>
<dbReference type="Pfam" id="PF07690">
    <property type="entry name" value="MFS_1"/>
    <property type="match status" value="1"/>
</dbReference>
<protein>
    <submittedName>
        <fullName evidence="7">MFS transporter</fullName>
    </submittedName>
</protein>
<gene>
    <name evidence="7" type="ORF">FE697_012345</name>
</gene>
<feature type="transmembrane region" description="Helical" evidence="5">
    <location>
        <begin position="42"/>
        <end position="61"/>
    </location>
</feature>
<feature type="transmembrane region" description="Helical" evidence="5">
    <location>
        <begin position="12"/>
        <end position="30"/>
    </location>
</feature>
<dbReference type="SUPFAM" id="SSF103473">
    <property type="entry name" value="MFS general substrate transporter"/>
    <property type="match status" value="1"/>
</dbReference>
<keyword evidence="3 5" id="KW-1133">Transmembrane helix</keyword>
<proteinExistence type="predicted"/>
<reference evidence="7 8" key="1">
    <citation type="submission" date="2019-09" db="EMBL/GenBank/DDBJ databases">
        <title>Mumia zhuanghuii sp. nov. isolated from the intestinal contents of plateau pika (Ochotona curzoniae) in the Qinghai-Tibet plateau of China.</title>
        <authorList>
            <person name="Tian Z."/>
        </authorList>
    </citation>
    <scope>NUCLEOTIDE SEQUENCE [LARGE SCALE GENOMIC DNA]</scope>
    <source>
        <strain evidence="8">350</strain>
    </source>
</reference>
<dbReference type="PROSITE" id="PS50850">
    <property type="entry name" value="MFS"/>
    <property type="match status" value="1"/>
</dbReference>
<dbReference type="InterPro" id="IPR011701">
    <property type="entry name" value="MFS"/>
</dbReference>
<feature type="transmembrane region" description="Helical" evidence="5">
    <location>
        <begin position="300"/>
        <end position="324"/>
    </location>
</feature>
<name>A0A5Q6RXW9_9ACTN</name>
<feature type="transmembrane region" description="Helical" evidence="5">
    <location>
        <begin position="136"/>
        <end position="153"/>
    </location>
</feature>
<dbReference type="InterPro" id="IPR051788">
    <property type="entry name" value="MFS_Transporter"/>
</dbReference>
<evidence type="ECO:0000256" key="2">
    <source>
        <dbReference type="ARBA" id="ARBA00022692"/>
    </source>
</evidence>
<dbReference type="PANTHER" id="PTHR23514:SF13">
    <property type="entry name" value="INNER MEMBRANE PROTEIN YBJJ"/>
    <property type="match status" value="1"/>
</dbReference>
<evidence type="ECO:0000256" key="3">
    <source>
        <dbReference type="ARBA" id="ARBA00022989"/>
    </source>
</evidence>
<feature type="transmembrane region" description="Helical" evidence="5">
    <location>
        <begin position="205"/>
        <end position="225"/>
    </location>
</feature>
<feature type="transmembrane region" description="Helical" evidence="5">
    <location>
        <begin position="97"/>
        <end position="115"/>
    </location>
</feature>
<evidence type="ECO:0000313" key="8">
    <source>
        <dbReference type="Proteomes" id="UP000307768"/>
    </source>
</evidence>
<comment type="caution">
    <text evidence="7">The sequence shown here is derived from an EMBL/GenBank/DDBJ whole genome shotgun (WGS) entry which is preliminary data.</text>
</comment>
<feature type="transmembrane region" description="Helical" evidence="5">
    <location>
        <begin position="275"/>
        <end position="294"/>
    </location>
</feature>
<feature type="transmembrane region" description="Helical" evidence="5">
    <location>
        <begin position="364"/>
        <end position="382"/>
    </location>
</feature>
<evidence type="ECO:0000256" key="4">
    <source>
        <dbReference type="ARBA" id="ARBA00023136"/>
    </source>
</evidence>
<dbReference type="PANTHER" id="PTHR23514">
    <property type="entry name" value="BYPASS OF STOP CODON PROTEIN 6"/>
    <property type="match status" value="1"/>
</dbReference>
<sequence>MTALRRARVATSAFFVLNGFTIGVWVVNIPTIQDRAGIDTVLLGWLLLLMGASAFVGMQLGGRLADAIGSAPVELAGGAVMGVMILGPALARDPYQLAAGLVLLGLANGILDVSMNTQAVEVERAYERHVMGTFHAFYSVGGLLAAVVGGLAIRVGVPLPATAAVLAGTGLLLSVAARSSVWRAPRTPVVPAAQGTETAKRTSGWTVQVAGLAALAFALFLAEGVAGDWSAVHLHDVLDADKSTAAWAFGAFSLMMTIGRLLTDRVVTRVGRATFVRTGALLAGAGLATAALAPSVPLAVVGWAVFGIGLSGCVPQFLSAAGHLDPARSGTNVARVAGFGYVGLLAGPALIGVLTAVMPLTAAFWFPVAGCVAAGLVAPLLLRPAVDARQADVPG</sequence>
<dbReference type="GO" id="GO:0022857">
    <property type="term" value="F:transmembrane transporter activity"/>
    <property type="evidence" value="ECO:0007669"/>
    <property type="project" value="InterPro"/>
</dbReference>
<keyword evidence="2 5" id="KW-0812">Transmembrane</keyword>
<feature type="domain" description="Major facilitator superfamily (MFS) profile" evidence="6">
    <location>
        <begin position="7"/>
        <end position="387"/>
    </location>
</feature>
<dbReference type="Gene3D" id="1.20.1250.20">
    <property type="entry name" value="MFS general substrate transporter like domains"/>
    <property type="match status" value="2"/>
</dbReference>
<evidence type="ECO:0000256" key="5">
    <source>
        <dbReference type="SAM" id="Phobius"/>
    </source>
</evidence>